<dbReference type="RefSeq" id="WP_015754634.1">
    <property type="nucleotide sequence ID" value="NC_013222.1"/>
</dbReference>
<dbReference type="InterPro" id="IPR020904">
    <property type="entry name" value="Sc_DH/Rdtase_CS"/>
</dbReference>
<dbReference type="eggNOG" id="COG1028">
    <property type="taxonomic scope" value="Bacteria"/>
</dbReference>
<dbReference type="HOGENOM" id="CLU_010194_1_3_10"/>
<dbReference type="FunFam" id="3.40.50.720:FF:000084">
    <property type="entry name" value="Short-chain dehydrogenase reductase"/>
    <property type="match status" value="1"/>
</dbReference>
<dbReference type="PANTHER" id="PTHR42760:SF133">
    <property type="entry name" value="3-OXOACYL-[ACYL-CARRIER-PROTEIN] REDUCTASE"/>
    <property type="match status" value="1"/>
</dbReference>
<evidence type="ECO:0000313" key="5">
    <source>
        <dbReference type="Proteomes" id="UP000009049"/>
    </source>
</evidence>
<dbReference type="NCBIfam" id="NF009466">
    <property type="entry name" value="PRK12826.1-2"/>
    <property type="match status" value="1"/>
</dbReference>
<dbReference type="InterPro" id="IPR036291">
    <property type="entry name" value="NAD(P)-bd_dom_sf"/>
</dbReference>
<proteinExistence type="inferred from homology"/>
<dbReference type="Pfam" id="PF13561">
    <property type="entry name" value="adh_short_C2"/>
    <property type="match status" value="1"/>
</dbReference>
<dbReference type="SMART" id="SM00822">
    <property type="entry name" value="PKS_KR"/>
    <property type="match status" value="1"/>
</dbReference>
<evidence type="ECO:0000259" key="3">
    <source>
        <dbReference type="SMART" id="SM00822"/>
    </source>
</evidence>
<name>A4CKB8_ROBBH</name>
<evidence type="ECO:0000313" key="4">
    <source>
        <dbReference type="EMBL" id="EAR15317.1"/>
    </source>
</evidence>
<accession>A4CKB8</accession>
<gene>
    <name evidence="4" type="ordered locus">RB2501_13354</name>
</gene>
<comment type="similarity">
    <text evidence="1">Belongs to the short-chain dehydrogenases/reductases (SDR) family.</text>
</comment>
<dbReference type="GO" id="GO:0016616">
    <property type="term" value="F:oxidoreductase activity, acting on the CH-OH group of donors, NAD or NADP as acceptor"/>
    <property type="evidence" value="ECO:0007669"/>
    <property type="project" value="TreeGrafter"/>
</dbReference>
<dbReference type="KEGG" id="rbi:RB2501_13354"/>
<dbReference type="PROSITE" id="PS00061">
    <property type="entry name" value="ADH_SHORT"/>
    <property type="match status" value="1"/>
</dbReference>
<evidence type="ECO:0000256" key="2">
    <source>
        <dbReference type="ARBA" id="ARBA00023002"/>
    </source>
</evidence>
<protein>
    <submittedName>
        <fullName evidence="4">3-oxoacyl-(Acyl-carrier protein) reductase</fullName>
    </submittedName>
</protein>
<dbReference type="InterPro" id="IPR002347">
    <property type="entry name" value="SDR_fam"/>
</dbReference>
<dbReference type="Gene3D" id="3.40.50.720">
    <property type="entry name" value="NAD(P)-binding Rossmann-like Domain"/>
    <property type="match status" value="1"/>
</dbReference>
<keyword evidence="5" id="KW-1185">Reference proteome</keyword>
<reference evidence="4 5" key="1">
    <citation type="journal article" date="2009" name="J. Bacteriol.">
        <title>Complete genome sequence of Robiginitalea biformata HTCC2501.</title>
        <authorList>
            <person name="Oh H.M."/>
            <person name="Giovannoni S.J."/>
            <person name="Lee K."/>
            <person name="Ferriera S."/>
            <person name="Johnson J."/>
            <person name="Cho J.C."/>
        </authorList>
    </citation>
    <scope>NUCLEOTIDE SEQUENCE [LARGE SCALE GENOMIC DNA]</scope>
    <source>
        <strain evidence="5">ATCC BAA-864 / HTCC2501 / KCTC 12146</strain>
    </source>
</reference>
<organism evidence="4 5">
    <name type="scientific">Robiginitalea biformata (strain ATCC BAA-864 / DSM 15991 / KCTC 12146 / HTCC2501)</name>
    <dbReference type="NCBI Taxonomy" id="313596"/>
    <lineage>
        <taxon>Bacteria</taxon>
        <taxon>Pseudomonadati</taxon>
        <taxon>Bacteroidota</taxon>
        <taxon>Flavobacteriia</taxon>
        <taxon>Flavobacteriales</taxon>
        <taxon>Flavobacteriaceae</taxon>
        <taxon>Robiginitalea</taxon>
    </lineage>
</organism>
<keyword evidence="2" id="KW-0560">Oxidoreductase</keyword>
<dbReference type="NCBIfam" id="NF005559">
    <property type="entry name" value="PRK07231.1"/>
    <property type="match status" value="1"/>
</dbReference>
<dbReference type="SUPFAM" id="SSF51735">
    <property type="entry name" value="NAD(P)-binding Rossmann-fold domains"/>
    <property type="match status" value="1"/>
</dbReference>
<dbReference type="AlphaFoldDB" id="A4CKB8"/>
<evidence type="ECO:0000256" key="1">
    <source>
        <dbReference type="ARBA" id="ARBA00006484"/>
    </source>
</evidence>
<dbReference type="PANTHER" id="PTHR42760">
    <property type="entry name" value="SHORT-CHAIN DEHYDROGENASES/REDUCTASES FAMILY MEMBER"/>
    <property type="match status" value="1"/>
</dbReference>
<dbReference type="STRING" id="313596.RB2501_13354"/>
<dbReference type="PRINTS" id="PR00080">
    <property type="entry name" value="SDRFAMILY"/>
</dbReference>
<dbReference type="OrthoDB" id="9788235at2"/>
<dbReference type="PRINTS" id="PR00081">
    <property type="entry name" value="GDHRDH"/>
</dbReference>
<dbReference type="InterPro" id="IPR057326">
    <property type="entry name" value="KR_dom"/>
</dbReference>
<sequence length="253" mass="26761">MNQKNNHSHTKTAVVTGGSRNIGFAIAEKFHELGYRVAILSVSGNSAQTAAEKLDATGKQVIGIQCDVTDEASVVAALEATQTQFGGIDIVVNSAGLLDMCSIEEMTADHWDNIMETNVRGTFTTVQKAIPYLEKSPAPRIINISSNAGRMGGFENGLAYSASKGAVIALTYGLARRLGDKKITVNCIAPGTIESDMSAARSEETQRKLKQRFPLGRFGTPEEVAAAACYFASDEAGFTTGSVLDVNGGLFMG</sequence>
<dbReference type="Proteomes" id="UP000009049">
    <property type="component" value="Chromosome"/>
</dbReference>
<feature type="domain" description="Ketoreductase" evidence="3">
    <location>
        <begin position="11"/>
        <end position="181"/>
    </location>
</feature>
<dbReference type="EMBL" id="CP001712">
    <property type="protein sequence ID" value="EAR15317.1"/>
    <property type="molecule type" value="Genomic_DNA"/>
</dbReference>